<gene>
    <name evidence="1" type="ORF">TWF694_008018</name>
</gene>
<protein>
    <submittedName>
        <fullName evidence="1">Uncharacterized protein</fullName>
    </submittedName>
</protein>
<evidence type="ECO:0000313" key="1">
    <source>
        <dbReference type="EMBL" id="KAK6540623.1"/>
    </source>
</evidence>
<name>A0AAV9XEV0_9PEZI</name>
<accession>A0AAV9XEV0</accession>
<comment type="caution">
    <text evidence="1">The sequence shown here is derived from an EMBL/GenBank/DDBJ whole genome shotgun (WGS) entry which is preliminary data.</text>
</comment>
<proteinExistence type="predicted"/>
<reference evidence="1 2" key="1">
    <citation type="submission" date="2019-10" db="EMBL/GenBank/DDBJ databases">
        <authorList>
            <person name="Palmer J.M."/>
        </authorList>
    </citation>
    <scope>NUCLEOTIDE SEQUENCE [LARGE SCALE GENOMIC DNA]</scope>
    <source>
        <strain evidence="1 2">TWF694</strain>
    </source>
</reference>
<sequence length="359" mass="41612">MAQGDRKAISFSTIKKYMAENNELLMDLADVYEIMIDGNDYEYPIGAEDSGAARWDEVQMIENDHADSDDRSPAEIVYYDSLLTINSQLQRGIEILLERINGGYYDIEKIETRTEEAINQWSDPFAHQDLTIRKPIYPSNGMLIDPAPLIWYNQKESATRRLAQLGEMNRRIANLRVNALPGWYEANWEHRPSTHEPPENDSFWGFFIDFLLVGKTENSISSYLGKEWLPWAVMHWIYMIIEEQDRRLPEMLRWYDINGLAFNRQGVKQLYEILEPVVNEYYDIATKAFGPPIDKTNPDIVELWQMAKSQWRILIFYVQNLGRMGNVLDKLPQLTPNPSAKGEGLIGVRRTGRAQGPIE</sequence>
<dbReference type="AlphaFoldDB" id="A0AAV9XEV0"/>
<dbReference type="EMBL" id="JAVHJO010000004">
    <property type="protein sequence ID" value="KAK6540623.1"/>
    <property type="molecule type" value="Genomic_DNA"/>
</dbReference>
<dbReference type="Proteomes" id="UP001365542">
    <property type="component" value="Unassembled WGS sequence"/>
</dbReference>
<organism evidence="1 2">
    <name type="scientific">Orbilia ellipsospora</name>
    <dbReference type="NCBI Taxonomy" id="2528407"/>
    <lineage>
        <taxon>Eukaryota</taxon>
        <taxon>Fungi</taxon>
        <taxon>Dikarya</taxon>
        <taxon>Ascomycota</taxon>
        <taxon>Pezizomycotina</taxon>
        <taxon>Orbiliomycetes</taxon>
        <taxon>Orbiliales</taxon>
        <taxon>Orbiliaceae</taxon>
        <taxon>Orbilia</taxon>
    </lineage>
</organism>
<evidence type="ECO:0000313" key="2">
    <source>
        <dbReference type="Proteomes" id="UP001365542"/>
    </source>
</evidence>
<keyword evidence="2" id="KW-1185">Reference proteome</keyword>